<keyword evidence="15" id="KW-1185">Reference proteome</keyword>
<evidence type="ECO:0000256" key="11">
    <source>
        <dbReference type="SAM" id="MobiDB-lite"/>
    </source>
</evidence>
<evidence type="ECO:0000256" key="8">
    <source>
        <dbReference type="ARBA" id="ARBA00022989"/>
    </source>
</evidence>
<dbReference type="GO" id="GO:0005524">
    <property type="term" value="F:ATP binding"/>
    <property type="evidence" value="ECO:0007669"/>
    <property type="project" value="UniProtKB-KW"/>
</dbReference>
<reference evidence="14" key="1">
    <citation type="journal article" date="2009" name="Rice">
        <title>De Novo Next Generation Sequencing of Plant Genomes.</title>
        <authorList>
            <person name="Rounsley S."/>
            <person name="Marri P.R."/>
            <person name="Yu Y."/>
            <person name="He R."/>
            <person name="Sisneros N."/>
            <person name="Goicoechea J.L."/>
            <person name="Lee S.J."/>
            <person name="Angelova A."/>
            <person name="Kudrna D."/>
            <person name="Luo M."/>
            <person name="Affourtit J."/>
            <person name="Desany B."/>
            <person name="Knight J."/>
            <person name="Niazi F."/>
            <person name="Egholm M."/>
            <person name="Wing R.A."/>
        </authorList>
    </citation>
    <scope>NUCLEOTIDE SEQUENCE [LARGE SCALE GENOMIC DNA]</scope>
    <source>
        <strain evidence="14">cv. IRGC 105608</strain>
    </source>
</reference>
<evidence type="ECO:0000256" key="2">
    <source>
        <dbReference type="ARBA" id="ARBA00006012"/>
    </source>
</evidence>
<dbReference type="FunFam" id="3.40.50.300:FF:000179">
    <property type="entry name" value="ABC transporter G family member 34"/>
    <property type="match status" value="1"/>
</dbReference>
<evidence type="ECO:0000256" key="4">
    <source>
        <dbReference type="ARBA" id="ARBA00022692"/>
    </source>
</evidence>
<feature type="region of interest" description="Disordered" evidence="11">
    <location>
        <begin position="671"/>
        <end position="698"/>
    </location>
</feature>
<keyword evidence="3" id="KW-0813">Transport</keyword>
<comment type="subcellular location">
    <subcellularLocation>
        <location evidence="1">Membrane</location>
        <topology evidence="1">Multi-pass membrane protein</topology>
    </subcellularLocation>
</comment>
<dbReference type="SMART" id="SM00382">
    <property type="entry name" value="AAA"/>
    <property type="match status" value="2"/>
</dbReference>
<keyword evidence="5" id="KW-0677">Repeat</keyword>
<keyword evidence="8 12" id="KW-1133">Transmembrane helix</keyword>
<evidence type="ECO:0000256" key="10">
    <source>
        <dbReference type="ARBA" id="ARBA00037747"/>
    </source>
</evidence>
<dbReference type="FunFam" id="3.40.50.300:FF:000059">
    <property type="entry name" value="ABC transporter G family member 40"/>
    <property type="match status" value="1"/>
</dbReference>
<evidence type="ECO:0000256" key="3">
    <source>
        <dbReference type="ARBA" id="ARBA00022448"/>
    </source>
</evidence>
<keyword evidence="9 12" id="KW-0472">Membrane</keyword>
<feature type="transmembrane region" description="Helical" evidence="12">
    <location>
        <begin position="983"/>
        <end position="1003"/>
    </location>
</feature>
<dbReference type="AlphaFoldDB" id="A0A0D3F4B7"/>
<organism evidence="14">
    <name type="scientific">Oryza barthii</name>
    <dbReference type="NCBI Taxonomy" id="65489"/>
    <lineage>
        <taxon>Eukaryota</taxon>
        <taxon>Viridiplantae</taxon>
        <taxon>Streptophyta</taxon>
        <taxon>Embryophyta</taxon>
        <taxon>Tracheophyta</taxon>
        <taxon>Spermatophyta</taxon>
        <taxon>Magnoliopsida</taxon>
        <taxon>Liliopsida</taxon>
        <taxon>Poales</taxon>
        <taxon>Poaceae</taxon>
        <taxon>BOP clade</taxon>
        <taxon>Oryzoideae</taxon>
        <taxon>Oryzeae</taxon>
        <taxon>Oryzinae</taxon>
        <taxon>Oryza</taxon>
    </lineage>
</organism>
<evidence type="ECO:0000256" key="1">
    <source>
        <dbReference type="ARBA" id="ARBA00004141"/>
    </source>
</evidence>
<dbReference type="InterPro" id="IPR043926">
    <property type="entry name" value="ABCG_dom"/>
</dbReference>
<feature type="transmembrane region" description="Helical" evidence="12">
    <location>
        <begin position="559"/>
        <end position="577"/>
    </location>
</feature>
<protein>
    <recommendedName>
        <fullName evidence="13">ABC transporter domain-containing protein</fullName>
    </recommendedName>
</protein>
<sequence length="1123" mass="125973">MSHRHHAALVASASGRSPSWGSAISQSFRQVEAEDPFRRAQSMRGHDEEEDLRWAALEKLPTYDRMRRGVVRSALLRDGDDDHKDDDDAGTGKAVELVDIGRLATGDAARALVERLLQDDSERFLRRLRDRIDMVGIELPKIEIRYEELSVSADAFGLIGQFGSSNKKTINILKQVNGILKSSRMTLLLGPPSSGKSTLMRALTGKLDKNLKVFGNITYCGHKFSEFYPERTSAYVSQYDLHNAEMTVRETLDFSRWCLGIGSRYDMLTEISRRERNAGIKPDPEIDAFMKATAMQGQETNIITDLILKVLGLDICADTIVGDEMIRGISGGQMKRVTTGEMLIGPARALLMDEISTGLDSSSTFHIVKFIRHLVHIMNETVMISLLQPPPETYNLFDDIVLLSEGYIVYHGPRENILEFFEASGFRCPQRKAVADFLQEVTSKKDQQQYWFLDKEPYRYVSVAEFAERFKSFYIGQQMMKEQHIPFEKSKIHPAALTTMKNALSNWESLKAVLCREKLLMKHNSFLYIFKVTQLIILAFLSMTVFLRTKMPHGQFSDGTKFLGALTFNLITVMFNGLSELNLTVKKLPVFYKHRDFLFFPPWTFGVANILIKVPVSLVEATVWVVITYYVMGFAPAAGSQTMTQPLMQKRSANALVIDEHNETELYTETRNEEHRFRTSTTTSSIPTSANGEGNRPTQSQFVLPFQPLSLCFNHLNYYVDMPSEMKQQGLMESRLQLLSDISGAFRPGLLTALVGVSGAGKTTLMDVLAGRKTSGTIEGSITLSGYSKKQETFARISGYCEQADIHSPNVTVYESILYSAWLRLPSDVDSNTRKMFVEEVMALVELDVLCNAMVGLPGVSGLSTEQRKRLTIAVELVANPSIIFMDEPTSGLDARAAAIVMRTVRNTVNTGRTVVCTIHQPSIDIFESFDETISGVPSITEGYNPATWMLEVSSTLEEARMNVDFAEIYANSLLYRDSQQDLYNLLGATYAAIFFIGATNCMSVQPVVSIERAVYYRESAAGMYSPLSYAFAQAIPIWWRWYYWANPVSWTIYGVIASQFGGNGGSVSVPSGIHVAMSQILEDNVGVRHDFLGYVILAHFGFMAAFVLIFGYSIKFLNFQKR</sequence>
<dbReference type="SUPFAM" id="SSF52540">
    <property type="entry name" value="P-loop containing nucleoside triphosphate hydrolases"/>
    <property type="match status" value="2"/>
</dbReference>
<dbReference type="InterPro" id="IPR003593">
    <property type="entry name" value="AAA+_ATPase"/>
</dbReference>
<dbReference type="PANTHER" id="PTHR48040:SF55">
    <property type="entry name" value="OS02G0318500 PROTEIN"/>
    <property type="match status" value="1"/>
</dbReference>
<dbReference type="Pfam" id="PF19055">
    <property type="entry name" value="ABC2_membrane_7"/>
    <property type="match status" value="1"/>
</dbReference>
<dbReference type="Gramene" id="OBART02G14240.1">
    <property type="protein sequence ID" value="OBART02G14240.1"/>
    <property type="gene ID" value="OBART02G14240"/>
</dbReference>
<feature type="region of interest" description="Disordered" evidence="11">
    <location>
        <begin position="1"/>
        <end position="21"/>
    </location>
</feature>
<dbReference type="InterPro" id="IPR003439">
    <property type="entry name" value="ABC_transporter-like_ATP-bd"/>
</dbReference>
<feature type="domain" description="ABC transporter" evidence="13">
    <location>
        <begin position="144"/>
        <end position="430"/>
    </location>
</feature>
<dbReference type="Gene3D" id="3.40.50.300">
    <property type="entry name" value="P-loop containing nucleotide triphosphate hydrolases"/>
    <property type="match status" value="2"/>
</dbReference>
<evidence type="ECO:0000256" key="12">
    <source>
        <dbReference type="SAM" id="Phobius"/>
    </source>
</evidence>
<evidence type="ECO:0000256" key="5">
    <source>
        <dbReference type="ARBA" id="ARBA00022737"/>
    </source>
</evidence>
<accession>A0A0D3F4B7</accession>
<dbReference type="EnsemblPlants" id="OBART02G14240.1">
    <property type="protein sequence ID" value="OBART02G14240.1"/>
    <property type="gene ID" value="OBART02G14240"/>
</dbReference>
<reference evidence="14" key="2">
    <citation type="submission" date="2015-03" db="UniProtKB">
        <authorList>
            <consortium name="EnsemblPlants"/>
        </authorList>
    </citation>
    <scope>IDENTIFICATION</scope>
</reference>
<feature type="transmembrane region" description="Helical" evidence="12">
    <location>
        <begin position="1024"/>
        <end position="1042"/>
    </location>
</feature>
<evidence type="ECO:0000256" key="7">
    <source>
        <dbReference type="ARBA" id="ARBA00022840"/>
    </source>
</evidence>
<keyword evidence="4 12" id="KW-0812">Transmembrane</keyword>
<feature type="transmembrane region" description="Helical" evidence="12">
    <location>
        <begin position="597"/>
        <end position="614"/>
    </location>
</feature>
<dbReference type="Pfam" id="PF01061">
    <property type="entry name" value="ABC2_membrane"/>
    <property type="match status" value="2"/>
</dbReference>
<dbReference type="Pfam" id="PF00005">
    <property type="entry name" value="ABC_tran"/>
    <property type="match status" value="2"/>
</dbReference>
<dbReference type="InterPro" id="IPR034003">
    <property type="entry name" value="ABCG_PDR_2"/>
</dbReference>
<keyword evidence="7" id="KW-0067">ATP-binding</keyword>
<feature type="compositionally biased region" description="Low complexity" evidence="11">
    <location>
        <begin position="679"/>
        <end position="689"/>
    </location>
</feature>
<feature type="transmembrane region" description="Helical" evidence="12">
    <location>
        <begin position="526"/>
        <end position="547"/>
    </location>
</feature>
<dbReference type="PANTHER" id="PTHR48040">
    <property type="entry name" value="PLEIOTROPIC DRUG RESISTANCE PROTEIN 1-LIKE ISOFORM X1"/>
    <property type="match status" value="1"/>
</dbReference>
<evidence type="ECO:0000313" key="14">
    <source>
        <dbReference type="EnsemblPlants" id="OBART02G14240.1"/>
    </source>
</evidence>
<dbReference type="InterPro" id="IPR027417">
    <property type="entry name" value="P-loop_NTPase"/>
</dbReference>
<feature type="transmembrane region" description="Helical" evidence="12">
    <location>
        <begin position="621"/>
        <end position="639"/>
    </location>
</feature>
<proteinExistence type="inferred from homology"/>
<dbReference type="CDD" id="cd03233">
    <property type="entry name" value="ABCG_PDR_domain1"/>
    <property type="match status" value="1"/>
</dbReference>
<evidence type="ECO:0000256" key="6">
    <source>
        <dbReference type="ARBA" id="ARBA00022741"/>
    </source>
</evidence>
<dbReference type="GO" id="GO:0016020">
    <property type="term" value="C:membrane"/>
    <property type="evidence" value="ECO:0007669"/>
    <property type="project" value="UniProtKB-SubCell"/>
</dbReference>
<dbReference type="Proteomes" id="UP000026960">
    <property type="component" value="Chromosome 2"/>
</dbReference>
<dbReference type="PROSITE" id="PS50893">
    <property type="entry name" value="ABC_TRANSPORTER_2"/>
    <property type="match status" value="2"/>
</dbReference>
<dbReference type="CDD" id="cd03232">
    <property type="entry name" value="ABCG_PDR_domain2"/>
    <property type="match status" value="1"/>
</dbReference>
<dbReference type="GO" id="GO:0140359">
    <property type="term" value="F:ABC-type transporter activity"/>
    <property type="evidence" value="ECO:0007669"/>
    <property type="project" value="InterPro"/>
</dbReference>
<comment type="similarity">
    <text evidence="2">Belongs to the ABC transporter superfamily. ABCG family. PDR (TC 3.A.1.205) subfamily.</text>
</comment>
<dbReference type="InterPro" id="IPR013525">
    <property type="entry name" value="ABC2_TM"/>
</dbReference>
<evidence type="ECO:0000259" key="13">
    <source>
        <dbReference type="PROSITE" id="PS50893"/>
    </source>
</evidence>
<comment type="function">
    <text evidence="10">May be a general defense protein.</text>
</comment>
<keyword evidence="6" id="KW-0547">Nucleotide-binding</keyword>
<name>A0A0D3F4B7_9ORYZ</name>
<dbReference type="GO" id="GO:0016887">
    <property type="term" value="F:ATP hydrolysis activity"/>
    <property type="evidence" value="ECO:0007669"/>
    <property type="project" value="InterPro"/>
</dbReference>
<feature type="domain" description="ABC transporter" evidence="13">
    <location>
        <begin position="720"/>
        <end position="996"/>
    </location>
</feature>
<dbReference type="InterPro" id="IPR034001">
    <property type="entry name" value="ABCG_PDR_1"/>
</dbReference>
<evidence type="ECO:0000256" key="9">
    <source>
        <dbReference type="ARBA" id="ARBA00023136"/>
    </source>
</evidence>
<evidence type="ECO:0000313" key="15">
    <source>
        <dbReference type="Proteomes" id="UP000026960"/>
    </source>
</evidence>
<feature type="transmembrane region" description="Helical" evidence="12">
    <location>
        <begin position="1092"/>
        <end position="1115"/>
    </location>
</feature>